<proteinExistence type="predicted"/>
<sequence length="412" mass="46722">MVYPVPTKVALVTGVNGISGNAIVEHLIRLPKTEWSKIIISSRSPLKNYWQDPRVEFVALDFLKPVNELVPQMQGSCSNVTHAFFCSYVHSDDFKKLRGLNVPLFTNFLTALDTVAKNSLQRVCLQTGGKHYGVHLGPIEAPVHEGMPRYEDHGENFYYPQEDFMFDLATKRSWKWNVIRPHAIIGFTPGANGMNEALTAALYLLCCRETGEMPKFPGNKFFYNSADDQSYAPSIADMSVWASVNEHTANEAFTHVNGDVYVWRYFWPKLAAYYGIKVPDVLEWNEQGEDAKMANNFKMGDWAQGKQEVWDEVIKKYGGNPKAFEWGTWGFFDWAIGKSWSTVGTASKARKMGWTRYDDTYDTWVETFQMFENAGTLPSRSALGVKDVPYPERLPNPAEAAEALKRVDSKQV</sequence>
<gene>
    <name evidence="2" type="ORF">B9Z65_58</name>
</gene>
<comment type="caution">
    <text evidence="2">The sequence shown here is derived from an EMBL/GenBank/DDBJ whole genome shotgun (WGS) entry which is preliminary data.</text>
</comment>
<dbReference type="PANTHER" id="PTHR32487">
    <property type="entry name" value="3-OXO-DELTA(4,5)-STEROID 5-BETA-REDUCTASE"/>
    <property type="match status" value="1"/>
</dbReference>
<dbReference type="SUPFAM" id="SSF51735">
    <property type="entry name" value="NAD(P)-binding Rossmann-fold domains"/>
    <property type="match status" value="1"/>
</dbReference>
<feature type="domain" description="PRISE-like Rossmann-fold" evidence="1">
    <location>
        <begin position="10"/>
        <end position="319"/>
    </location>
</feature>
<keyword evidence="3" id="KW-1185">Reference proteome</keyword>
<name>A0A2P7ZKC0_9PEZI</name>
<dbReference type="STRING" id="40998.A0A2P7ZKC0"/>
<dbReference type="Proteomes" id="UP000243723">
    <property type="component" value="Unassembled WGS sequence"/>
</dbReference>
<evidence type="ECO:0000313" key="2">
    <source>
        <dbReference type="EMBL" id="PSK48647.1"/>
    </source>
</evidence>
<protein>
    <recommendedName>
        <fullName evidence="1">PRISE-like Rossmann-fold domain-containing protein</fullName>
    </recommendedName>
</protein>
<accession>A0A2P7ZKC0</accession>
<dbReference type="CDD" id="cd08948">
    <property type="entry name" value="5beta-POR_like_SDR_a"/>
    <property type="match status" value="1"/>
</dbReference>
<organism evidence="2 3">
    <name type="scientific">Elsinoe australis</name>
    <dbReference type="NCBI Taxonomy" id="40998"/>
    <lineage>
        <taxon>Eukaryota</taxon>
        <taxon>Fungi</taxon>
        <taxon>Dikarya</taxon>
        <taxon>Ascomycota</taxon>
        <taxon>Pezizomycotina</taxon>
        <taxon>Dothideomycetes</taxon>
        <taxon>Dothideomycetidae</taxon>
        <taxon>Myriangiales</taxon>
        <taxon>Elsinoaceae</taxon>
        <taxon>Elsinoe</taxon>
    </lineage>
</organism>
<dbReference type="AlphaFoldDB" id="A0A2P7ZKC0"/>
<dbReference type="InterPro" id="IPR055222">
    <property type="entry name" value="PRISE-like_Rossmann-fold"/>
</dbReference>
<evidence type="ECO:0000259" key="1">
    <source>
        <dbReference type="Pfam" id="PF22917"/>
    </source>
</evidence>
<dbReference type="Gene3D" id="3.40.50.720">
    <property type="entry name" value="NAD(P)-binding Rossmann-like Domain"/>
    <property type="match status" value="1"/>
</dbReference>
<evidence type="ECO:0000313" key="3">
    <source>
        <dbReference type="Proteomes" id="UP000243723"/>
    </source>
</evidence>
<dbReference type="InterPro" id="IPR036291">
    <property type="entry name" value="NAD(P)-bd_dom_sf"/>
</dbReference>
<dbReference type="Pfam" id="PF22917">
    <property type="entry name" value="PRISE"/>
    <property type="match status" value="1"/>
</dbReference>
<dbReference type="EMBL" id="NHZQ01000174">
    <property type="protein sequence ID" value="PSK48647.1"/>
    <property type="molecule type" value="Genomic_DNA"/>
</dbReference>
<reference evidence="2 3" key="1">
    <citation type="submission" date="2017-05" db="EMBL/GenBank/DDBJ databases">
        <title>Draft genome sequence of Elsinoe australis.</title>
        <authorList>
            <person name="Cheng Q."/>
        </authorList>
    </citation>
    <scope>NUCLEOTIDE SEQUENCE [LARGE SCALE GENOMIC DNA]</scope>
    <source>
        <strain evidence="2 3">NL1</strain>
    </source>
</reference>
<dbReference type="PANTHER" id="PTHR32487:SF0">
    <property type="entry name" value="3-OXO-DELTA(4,5)-STEROID 5-BETA-REDUCTASE"/>
    <property type="match status" value="1"/>
</dbReference>
<dbReference type="OrthoDB" id="1731983at2759"/>